<feature type="domain" description="TMEM205-like" evidence="6">
    <location>
        <begin position="10"/>
        <end position="103"/>
    </location>
</feature>
<feature type="transmembrane region" description="Helical" evidence="5">
    <location>
        <begin position="6"/>
        <end position="26"/>
    </location>
</feature>
<keyword evidence="2 5" id="KW-0812">Transmembrane</keyword>
<dbReference type="KEGG" id="dpr:Despr_1181"/>
<reference evidence="7 8" key="1">
    <citation type="journal article" date="2011" name="Stand. Genomic Sci.">
        <title>Complete genome sequence of Desulfobulbus propionicus type strain (1pr3).</title>
        <authorList>
            <person name="Pagani I."/>
            <person name="Lapidus A."/>
            <person name="Nolan M."/>
            <person name="Lucas S."/>
            <person name="Hammon N."/>
            <person name="Deshpande S."/>
            <person name="Cheng J.F."/>
            <person name="Chertkov O."/>
            <person name="Davenport K."/>
            <person name="Tapia R."/>
            <person name="Han C."/>
            <person name="Goodwin L."/>
            <person name="Pitluck S."/>
            <person name="Liolios K."/>
            <person name="Mavromatis K."/>
            <person name="Ivanova N."/>
            <person name="Mikhailova N."/>
            <person name="Pati A."/>
            <person name="Chen A."/>
            <person name="Palaniappan K."/>
            <person name="Land M."/>
            <person name="Hauser L."/>
            <person name="Chang Y.J."/>
            <person name="Jeffries C.D."/>
            <person name="Detter J.C."/>
            <person name="Brambilla E."/>
            <person name="Kannan K.P."/>
            <person name="Djao O.D."/>
            <person name="Rohde M."/>
            <person name="Pukall R."/>
            <person name="Spring S."/>
            <person name="Goker M."/>
            <person name="Sikorski J."/>
            <person name="Woyke T."/>
            <person name="Bristow J."/>
            <person name="Eisen J.A."/>
            <person name="Markowitz V."/>
            <person name="Hugenholtz P."/>
            <person name="Kyrpides N.C."/>
            <person name="Klenk H.P."/>
        </authorList>
    </citation>
    <scope>NUCLEOTIDE SEQUENCE [LARGE SCALE GENOMIC DNA]</scope>
    <source>
        <strain evidence="8">ATCC 33891 / DSM 2032 / 1pr3</strain>
    </source>
</reference>
<feature type="transmembrane region" description="Helical" evidence="5">
    <location>
        <begin position="38"/>
        <end position="62"/>
    </location>
</feature>
<dbReference type="Pfam" id="PF13664">
    <property type="entry name" value="DUF4149"/>
    <property type="match status" value="1"/>
</dbReference>
<feature type="transmembrane region" description="Helical" evidence="5">
    <location>
        <begin position="130"/>
        <end position="151"/>
    </location>
</feature>
<evidence type="ECO:0000256" key="3">
    <source>
        <dbReference type="ARBA" id="ARBA00022989"/>
    </source>
</evidence>
<organism evidence="7 8">
    <name type="scientific">Desulfobulbus propionicus (strain ATCC 33891 / DSM 2032 / VKM B-1956 / 1pr3)</name>
    <dbReference type="NCBI Taxonomy" id="577650"/>
    <lineage>
        <taxon>Bacteria</taxon>
        <taxon>Pseudomonadati</taxon>
        <taxon>Thermodesulfobacteriota</taxon>
        <taxon>Desulfobulbia</taxon>
        <taxon>Desulfobulbales</taxon>
        <taxon>Desulfobulbaceae</taxon>
        <taxon>Desulfobulbus</taxon>
    </lineage>
</organism>
<dbReference type="RefSeq" id="WP_015723893.1">
    <property type="nucleotide sequence ID" value="NC_014972.1"/>
</dbReference>
<dbReference type="Proteomes" id="UP000006365">
    <property type="component" value="Chromosome"/>
</dbReference>
<keyword evidence="4 5" id="KW-0472">Membrane</keyword>
<dbReference type="AlphaFoldDB" id="A0A7U4DNQ8"/>
<feature type="transmembrane region" description="Helical" evidence="5">
    <location>
        <begin position="74"/>
        <end position="94"/>
    </location>
</feature>
<evidence type="ECO:0000256" key="4">
    <source>
        <dbReference type="ARBA" id="ARBA00023136"/>
    </source>
</evidence>
<sequence length="171" mass="18139">MHLLTILHNLAVSCWLGGAALFTFILTPKLFAALSRDLAGNIVSLLFPGYFRWGLACGTVALLCHVLNRGRFAAASLALITVMLLLTSVQAFVLEPRAAALKQSITSFETTAKDDPLRVRFRQLHGLSMAANLAVIAGGVVLVILASLPAVPATVATESGNPTATSRKRFP</sequence>
<dbReference type="GO" id="GO:0016020">
    <property type="term" value="C:membrane"/>
    <property type="evidence" value="ECO:0007669"/>
    <property type="project" value="UniProtKB-SubCell"/>
</dbReference>
<accession>A0A7U4DNQ8</accession>
<evidence type="ECO:0000256" key="5">
    <source>
        <dbReference type="SAM" id="Phobius"/>
    </source>
</evidence>
<evidence type="ECO:0000313" key="8">
    <source>
        <dbReference type="Proteomes" id="UP000006365"/>
    </source>
</evidence>
<evidence type="ECO:0000256" key="2">
    <source>
        <dbReference type="ARBA" id="ARBA00022692"/>
    </source>
</evidence>
<protein>
    <recommendedName>
        <fullName evidence="6">TMEM205-like domain-containing protein</fullName>
    </recommendedName>
</protein>
<comment type="subcellular location">
    <subcellularLocation>
        <location evidence="1">Membrane</location>
    </subcellularLocation>
</comment>
<evidence type="ECO:0000313" key="7">
    <source>
        <dbReference type="EMBL" id="ADW17351.1"/>
    </source>
</evidence>
<name>A0A7U4DNQ8_DESPD</name>
<gene>
    <name evidence="7" type="ordered locus">Despr_1181</name>
</gene>
<keyword evidence="3 5" id="KW-1133">Transmembrane helix</keyword>
<dbReference type="EMBL" id="CP002364">
    <property type="protein sequence ID" value="ADW17351.1"/>
    <property type="molecule type" value="Genomic_DNA"/>
</dbReference>
<dbReference type="InterPro" id="IPR025423">
    <property type="entry name" value="TMEM205-like"/>
</dbReference>
<evidence type="ECO:0000256" key="1">
    <source>
        <dbReference type="ARBA" id="ARBA00004370"/>
    </source>
</evidence>
<evidence type="ECO:0000259" key="6">
    <source>
        <dbReference type="Pfam" id="PF13664"/>
    </source>
</evidence>
<keyword evidence="8" id="KW-1185">Reference proteome</keyword>
<proteinExistence type="predicted"/>